<keyword evidence="4" id="KW-1185">Reference proteome</keyword>
<feature type="region of interest" description="Disordered" evidence="1">
    <location>
        <begin position="754"/>
        <end position="782"/>
    </location>
</feature>
<feature type="compositionally biased region" description="Basic and acidic residues" evidence="1">
    <location>
        <begin position="757"/>
        <end position="766"/>
    </location>
</feature>
<feature type="compositionally biased region" description="Polar residues" evidence="1">
    <location>
        <begin position="1158"/>
        <end position="1169"/>
    </location>
</feature>
<proteinExistence type="predicted"/>
<accession>A0A7M4ELP2</accession>
<evidence type="ECO:0000256" key="1">
    <source>
        <dbReference type="SAM" id="MobiDB-lite"/>
    </source>
</evidence>
<dbReference type="PANTHER" id="PTHR15724">
    <property type="entry name" value="PROTEIN PHOSPHATASE 1 REGULATORY SUBUNIT 26"/>
    <property type="match status" value="1"/>
</dbReference>
<dbReference type="InterPro" id="IPR031474">
    <property type="entry name" value="PPP1R26_N"/>
</dbReference>
<dbReference type="PANTHER" id="PTHR15724:SF0">
    <property type="entry name" value="PROTEIN PHOSPHATASE 1 REGULATORY SUBUNIT 26"/>
    <property type="match status" value="1"/>
</dbReference>
<gene>
    <name evidence="3" type="primary">PPP1R26</name>
</gene>
<feature type="region of interest" description="Disordered" evidence="1">
    <location>
        <begin position="672"/>
        <end position="691"/>
    </location>
</feature>
<evidence type="ECO:0000313" key="4">
    <source>
        <dbReference type="Proteomes" id="UP000594220"/>
    </source>
</evidence>
<dbReference type="OMA" id="PWPSRKA"/>
<dbReference type="InterPro" id="IPR026130">
    <property type="entry name" value="PPP1R26"/>
</dbReference>
<protein>
    <submittedName>
        <fullName evidence="3">Protein phosphatase 1 regulatory subunit 26</fullName>
    </submittedName>
</protein>
<feature type="region of interest" description="Disordered" evidence="1">
    <location>
        <begin position="508"/>
        <end position="535"/>
    </location>
</feature>
<dbReference type="Proteomes" id="UP000594220">
    <property type="component" value="Unplaced"/>
</dbReference>
<feature type="compositionally biased region" description="Low complexity" evidence="1">
    <location>
        <begin position="1040"/>
        <end position="1058"/>
    </location>
</feature>
<dbReference type="Ensembl" id="ENSCPRT00005012821.1">
    <property type="protein sequence ID" value="ENSCPRP00005010873.1"/>
    <property type="gene ID" value="ENSCPRG00005007757.1"/>
</dbReference>
<feature type="region of interest" description="Disordered" evidence="1">
    <location>
        <begin position="943"/>
        <end position="1009"/>
    </location>
</feature>
<dbReference type="GeneTree" id="ENSGT00390000014118"/>
<feature type="compositionally biased region" description="Polar residues" evidence="1">
    <location>
        <begin position="620"/>
        <end position="629"/>
    </location>
</feature>
<feature type="compositionally biased region" description="Basic and acidic residues" evidence="1">
    <location>
        <begin position="1204"/>
        <end position="1220"/>
    </location>
</feature>
<organism evidence="3 4">
    <name type="scientific">Crocodylus porosus</name>
    <name type="common">Saltwater crocodile</name>
    <name type="synonym">Estuarine crocodile</name>
    <dbReference type="NCBI Taxonomy" id="8502"/>
    <lineage>
        <taxon>Eukaryota</taxon>
        <taxon>Metazoa</taxon>
        <taxon>Chordata</taxon>
        <taxon>Craniata</taxon>
        <taxon>Vertebrata</taxon>
        <taxon>Euteleostomi</taxon>
        <taxon>Archelosauria</taxon>
        <taxon>Archosauria</taxon>
        <taxon>Crocodylia</taxon>
        <taxon>Longirostres</taxon>
        <taxon>Crocodylidae</taxon>
        <taxon>Crocodylus</taxon>
    </lineage>
</organism>
<evidence type="ECO:0000259" key="2">
    <source>
        <dbReference type="Pfam" id="PF15740"/>
    </source>
</evidence>
<feature type="region of interest" description="Disordered" evidence="1">
    <location>
        <begin position="846"/>
        <end position="923"/>
    </location>
</feature>
<feature type="region of interest" description="Disordered" evidence="1">
    <location>
        <begin position="1106"/>
        <end position="1220"/>
    </location>
</feature>
<evidence type="ECO:0000313" key="3">
    <source>
        <dbReference type="Ensembl" id="ENSCPRP00005010873.1"/>
    </source>
</evidence>
<feature type="compositionally biased region" description="Basic residues" evidence="1">
    <location>
        <begin position="994"/>
        <end position="1008"/>
    </location>
</feature>
<reference evidence="3" key="1">
    <citation type="submission" date="2025-08" db="UniProtKB">
        <authorList>
            <consortium name="Ensembl"/>
        </authorList>
    </citation>
    <scope>IDENTIFICATION</scope>
</reference>
<reference evidence="3" key="2">
    <citation type="submission" date="2025-09" db="UniProtKB">
        <authorList>
            <consortium name="Ensembl"/>
        </authorList>
    </citation>
    <scope>IDENTIFICATION</scope>
</reference>
<feature type="compositionally biased region" description="Polar residues" evidence="1">
    <location>
        <begin position="902"/>
        <end position="914"/>
    </location>
</feature>
<feature type="compositionally biased region" description="Basic and acidic residues" evidence="1">
    <location>
        <begin position="672"/>
        <end position="681"/>
    </location>
</feature>
<dbReference type="GO" id="GO:0004864">
    <property type="term" value="F:protein phosphatase inhibitor activity"/>
    <property type="evidence" value="ECO:0007669"/>
    <property type="project" value="InterPro"/>
</dbReference>
<sequence length="1242" mass="136669">MFLVNASPLVALQTNWEPFAQSRSCGFPVCFSESEEDVTRASVNAKVQMIINNLHSQEPSLGMNNEYDCIMQKNQKGEKGSTKRLMSNTCLLQEHIKYSKQGCPDDSDGTEMEESSEFGALVLDSDSDDSVDRDIEEAIQEYLKTKSKGNQLLPRNAQCLESTDGDKRVRKELSQSKVANSLPMKLEAEMVAEELVSDHMEISKKARSASPLSISSDDSFEQSIQAEIVQFLNEKKQQETNKCVIMEDRKLEWRETHVKSVLKYNKETTNKANCPNIKQGCKALLLRHHPKLRKASSQSKCLKSRTSEEPIDFSQVKQAHLKMTAVSEPWSVEQNKGSEAKRNFWRGEQIIESAHISDSSSDDGIEEAIQLYQLEKIRKQGSQATDHVPLGGEQFDAKGAADISASLTISSAKSISPDIHKKTLSNKRKEMGTKSVELKSAGSDLNQIFKPVKKARGCASPVNKIADCELTLQASCRADTSAELMCAEAILDISKTILPPPVGRDDRPLAASPFFSSQSVPPAPSESDSSSIDSDDSIEQEIRAFLAVKGQSESLIPKPSNLSHAICLPSSSEHHNLTAGFEPSLPKTFKLSLSQKRRLRGESKVAKQTTPKKTKEVETGCSQLGNNNNSQMPVFQNECGLSSHSEACEIGRCGNKEIKGQLISWELTGHDDEHVRDDSSDKSSSLDSDEDLDSAIKDLLKSKRKLKKKSKDQKIQCKKKVRFSDMEIQVLDELGSIQPSEWESKSPPLLKCSLSKSRRETKENEMRNLQSSINGRLPKGRPENIKSLQCELQVDREGKAKPVCTQNNLQAAKTTRCPLSTPSVTDDSSSVDSDDSIEQEIRKFLAEKAKEPVSNMGTQKDKGTTDPLRVAKPSTNKGKARLRLLETETGLISAQGKKTKKALQQSGGLRSSQGAEGKSAIMHDGGKSVSFAENVCFHTTVELKAKQGRAGTQGDVTGGSSAKQNAAGKKDLSSSKPTQKSFPAKNSRGDPSKLHNRLNAKPNSKRKSTFQLKISSKFIASLKYARERKRSELLKRRQNAESSLPLSSPSEAEVAPPSGCELRQDSEAVLQKGNSDREEKTGPKSATFPQKLTIEDISLPVAEICEKPEASPLQVRAEADNYRKDKTLRDEQMNLIPDPGPPLLQGPSTAAVKDDSVSTDICSSENQTMHIKEEEGESLPRSNSQEESDSSSEGKMLVQQNGECECKENQDEETLNRGDTEFSDVAIEECPRSLVKTKVSTL</sequence>
<feature type="compositionally biased region" description="Polar residues" evidence="1">
    <location>
        <begin position="954"/>
        <end position="964"/>
    </location>
</feature>
<feature type="region of interest" description="Disordered" evidence="1">
    <location>
        <begin position="598"/>
        <end position="629"/>
    </location>
</feature>
<name>A0A7M4ELP2_CROPO</name>
<feature type="compositionally biased region" description="Basic and acidic residues" evidence="1">
    <location>
        <begin position="1117"/>
        <end position="1132"/>
    </location>
</feature>
<dbReference type="AlphaFoldDB" id="A0A7M4ELP2"/>
<feature type="region of interest" description="Disordered" evidence="1">
    <location>
        <begin position="1033"/>
        <end position="1091"/>
    </location>
</feature>
<dbReference type="Pfam" id="PF15740">
    <property type="entry name" value="PPP1R26_N"/>
    <property type="match status" value="1"/>
</dbReference>
<feature type="domain" description="Protein phosphatase 1 regulatory subunit 26 N-terminal" evidence="2">
    <location>
        <begin position="1"/>
        <end position="851"/>
    </location>
</feature>